<evidence type="ECO:0000313" key="3">
    <source>
        <dbReference type="Proteomes" id="UP000887013"/>
    </source>
</evidence>
<keyword evidence="1" id="KW-0175">Coiled coil</keyword>
<dbReference type="AlphaFoldDB" id="A0A8X6Q1E6"/>
<reference evidence="2" key="1">
    <citation type="submission" date="2020-08" db="EMBL/GenBank/DDBJ databases">
        <title>Multicomponent nature underlies the extraordinary mechanical properties of spider dragline silk.</title>
        <authorList>
            <person name="Kono N."/>
            <person name="Nakamura H."/>
            <person name="Mori M."/>
            <person name="Yoshida Y."/>
            <person name="Ohtoshi R."/>
            <person name="Malay A.D."/>
            <person name="Moran D.A.P."/>
            <person name="Tomita M."/>
            <person name="Numata K."/>
            <person name="Arakawa K."/>
        </authorList>
    </citation>
    <scope>NUCLEOTIDE SEQUENCE</scope>
</reference>
<name>A0A8X6Q1E6_NEPPI</name>
<dbReference type="OrthoDB" id="10414539at2759"/>
<protein>
    <submittedName>
        <fullName evidence="2">Retrovirus-related Pol polyprotein from transposon opus</fullName>
    </submittedName>
</protein>
<feature type="coiled-coil region" evidence="1">
    <location>
        <begin position="244"/>
        <end position="271"/>
    </location>
</feature>
<proteinExistence type="predicted"/>
<comment type="caution">
    <text evidence="2">The sequence shown here is derived from an EMBL/GenBank/DDBJ whole genome shotgun (WGS) entry which is preliminary data.</text>
</comment>
<evidence type="ECO:0000256" key="1">
    <source>
        <dbReference type="SAM" id="Coils"/>
    </source>
</evidence>
<keyword evidence="3" id="KW-1185">Reference proteome</keyword>
<evidence type="ECO:0000313" key="2">
    <source>
        <dbReference type="EMBL" id="GFT91740.1"/>
    </source>
</evidence>
<accession>A0A8X6Q1E6</accession>
<dbReference type="Proteomes" id="UP000887013">
    <property type="component" value="Unassembled WGS sequence"/>
</dbReference>
<organism evidence="2 3">
    <name type="scientific">Nephila pilipes</name>
    <name type="common">Giant wood spider</name>
    <name type="synonym">Nephila maculata</name>
    <dbReference type="NCBI Taxonomy" id="299642"/>
    <lineage>
        <taxon>Eukaryota</taxon>
        <taxon>Metazoa</taxon>
        <taxon>Ecdysozoa</taxon>
        <taxon>Arthropoda</taxon>
        <taxon>Chelicerata</taxon>
        <taxon>Arachnida</taxon>
        <taxon>Araneae</taxon>
        <taxon>Araneomorphae</taxon>
        <taxon>Entelegynae</taxon>
        <taxon>Araneoidea</taxon>
        <taxon>Nephilidae</taxon>
        <taxon>Nephila</taxon>
    </lineage>
</organism>
<dbReference type="EMBL" id="BMAW01120975">
    <property type="protein sequence ID" value="GFT91740.1"/>
    <property type="molecule type" value="Genomic_DNA"/>
</dbReference>
<gene>
    <name evidence="2" type="ORF">NPIL_337251</name>
</gene>
<sequence length="277" mass="31836">MNGIEDTGIQISVVRADMVANMPYEGESKIEISPASDERKTTSLEIFEMKINDNLHGDVSVNCAVSRRLSHDLSIRFFVYTVLQKNIELHGSSYFLETSVLELKVLNHSELIVPNEGVAVLGISHHPKERSVIIIDSSLKSVQSTERSLSSELQHDLRCELSLTDRQEIDQLDDGFRKLMHETKETLYEGRRFEAEKNKLKNLLNIHLCIRKELEATLQETSTEGRKRKTNNNKVELLVTKNKIQGINKHCKDLEQKFEKLNSKQKNTQKELTHWKV</sequence>